<accession>A0A0A9HKI9</accession>
<sequence length="37" mass="4230">MFSARMKEPMMATMIIMRGLKAEAKTGPRIWITRACT</sequence>
<protein>
    <submittedName>
        <fullName evidence="1">Uncharacterized protein</fullName>
    </submittedName>
</protein>
<proteinExistence type="predicted"/>
<dbReference type="AlphaFoldDB" id="A0A0A9HKI9"/>
<reference evidence="1" key="2">
    <citation type="journal article" date="2015" name="Data Brief">
        <title>Shoot transcriptome of the giant reed, Arundo donax.</title>
        <authorList>
            <person name="Barrero R.A."/>
            <person name="Guerrero F.D."/>
            <person name="Moolhuijzen P."/>
            <person name="Goolsby J.A."/>
            <person name="Tidwell J."/>
            <person name="Bellgard S.E."/>
            <person name="Bellgard M.I."/>
        </authorList>
    </citation>
    <scope>NUCLEOTIDE SEQUENCE</scope>
    <source>
        <tissue evidence="1">Shoot tissue taken approximately 20 cm above the soil surface</tissue>
    </source>
</reference>
<evidence type="ECO:0000313" key="1">
    <source>
        <dbReference type="EMBL" id="JAE36359.1"/>
    </source>
</evidence>
<dbReference type="EMBL" id="GBRH01161537">
    <property type="protein sequence ID" value="JAE36359.1"/>
    <property type="molecule type" value="Transcribed_RNA"/>
</dbReference>
<name>A0A0A9HKI9_ARUDO</name>
<reference evidence="1" key="1">
    <citation type="submission" date="2014-09" db="EMBL/GenBank/DDBJ databases">
        <authorList>
            <person name="Magalhaes I.L.F."/>
            <person name="Oliveira U."/>
            <person name="Santos F.R."/>
            <person name="Vidigal T.H.D.A."/>
            <person name="Brescovit A.D."/>
            <person name="Santos A.J."/>
        </authorList>
    </citation>
    <scope>NUCLEOTIDE SEQUENCE</scope>
    <source>
        <tissue evidence="1">Shoot tissue taken approximately 20 cm above the soil surface</tissue>
    </source>
</reference>
<organism evidence="1">
    <name type="scientific">Arundo donax</name>
    <name type="common">Giant reed</name>
    <name type="synonym">Donax arundinaceus</name>
    <dbReference type="NCBI Taxonomy" id="35708"/>
    <lineage>
        <taxon>Eukaryota</taxon>
        <taxon>Viridiplantae</taxon>
        <taxon>Streptophyta</taxon>
        <taxon>Embryophyta</taxon>
        <taxon>Tracheophyta</taxon>
        <taxon>Spermatophyta</taxon>
        <taxon>Magnoliopsida</taxon>
        <taxon>Liliopsida</taxon>
        <taxon>Poales</taxon>
        <taxon>Poaceae</taxon>
        <taxon>PACMAD clade</taxon>
        <taxon>Arundinoideae</taxon>
        <taxon>Arundineae</taxon>
        <taxon>Arundo</taxon>
    </lineage>
</organism>